<keyword evidence="1" id="KW-1133">Transmembrane helix</keyword>
<proteinExistence type="predicted"/>
<organism evidence="3 4">
    <name type="scientific">Perkinsus chesapeaki</name>
    <name type="common">Clam parasite</name>
    <name type="synonym">Perkinsus andrewsi</name>
    <dbReference type="NCBI Taxonomy" id="330153"/>
    <lineage>
        <taxon>Eukaryota</taxon>
        <taxon>Sar</taxon>
        <taxon>Alveolata</taxon>
        <taxon>Perkinsozoa</taxon>
        <taxon>Perkinsea</taxon>
        <taxon>Perkinsida</taxon>
        <taxon>Perkinsidae</taxon>
        <taxon>Perkinsus</taxon>
    </lineage>
</organism>
<sequence>MTFYLSIPSQLSVILSSIAAIIMYLIAGKRTFLTLTVILMCYIIIPCGLVAAVLIANKDERVFLDKCCILQTDRNAKLQGISRLSDYLRASNKLVVFWSPDYLKRLWCVYELAKFLETHEMKDVIIINLEHVKCCVWMMLGEGVGIIILEVLTIYRLENKMDTLFFIGGRSAYYMDTTLTFRHMARTFKTCRR</sequence>
<dbReference type="SUPFAM" id="SSF52200">
    <property type="entry name" value="Toll/Interleukin receptor TIR domain"/>
    <property type="match status" value="1"/>
</dbReference>
<evidence type="ECO:0000256" key="1">
    <source>
        <dbReference type="SAM" id="Phobius"/>
    </source>
</evidence>
<name>A0A7J6MZ62_PERCH</name>
<dbReference type="Gene3D" id="3.40.50.10140">
    <property type="entry name" value="Toll/interleukin-1 receptor homology (TIR) domain"/>
    <property type="match status" value="1"/>
</dbReference>
<keyword evidence="4" id="KW-1185">Reference proteome</keyword>
<dbReference type="Proteomes" id="UP000591131">
    <property type="component" value="Unassembled WGS sequence"/>
</dbReference>
<evidence type="ECO:0000259" key="2">
    <source>
        <dbReference type="Pfam" id="PF01582"/>
    </source>
</evidence>
<dbReference type="InterPro" id="IPR000157">
    <property type="entry name" value="TIR_dom"/>
</dbReference>
<evidence type="ECO:0000313" key="4">
    <source>
        <dbReference type="Proteomes" id="UP000591131"/>
    </source>
</evidence>
<comment type="caution">
    <text evidence="3">The sequence shown here is derived from an EMBL/GenBank/DDBJ whole genome shotgun (WGS) entry which is preliminary data.</text>
</comment>
<keyword evidence="1" id="KW-0812">Transmembrane</keyword>
<gene>
    <name evidence="3" type="ORF">FOL47_004398</name>
</gene>
<feature type="transmembrane region" description="Helical" evidence="1">
    <location>
        <begin position="7"/>
        <end position="26"/>
    </location>
</feature>
<reference evidence="3 4" key="1">
    <citation type="submission" date="2020-04" db="EMBL/GenBank/DDBJ databases">
        <title>Perkinsus chesapeaki whole genome sequence.</title>
        <authorList>
            <person name="Bogema D.R."/>
        </authorList>
    </citation>
    <scope>NUCLEOTIDE SEQUENCE [LARGE SCALE GENOMIC DNA]</scope>
    <source>
        <strain evidence="3">ATCC PRA-425</strain>
    </source>
</reference>
<dbReference type="GO" id="GO:0007165">
    <property type="term" value="P:signal transduction"/>
    <property type="evidence" value="ECO:0007669"/>
    <property type="project" value="InterPro"/>
</dbReference>
<dbReference type="AlphaFoldDB" id="A0A7J6MZ62"/>
<feature type="transmembrane region" description="Helical" evidence="1">
    <location>
        <begin position="32"/>
        <end position="56"/>
    </location>
</feature>
<feature type="domain" description="TIR" evidence="2">
    <location>
        <begin position="79"/>
        <end position="129"/>
    </location>
</feature>
<dbReference type="InterPro" id="IPR035897">
    <property type="entry name" value="Toll_tir_struct_dom_sf"/>
</dbReference>
<dbReference type="Pfam" id="PF01582">
    <property type="entry name" value="TIR"/>
    <property type="match status" value="1"/>
</dbReference>
<keyword evidence="1" id="KW-0472">Membrane</keyword>
<evidence type="ECO:0000313" key="3">
    <source>
        <dbReference type="EMBL" id="KAF4676919.1"/>
    </source>
</evidence>
<dbReference type="OrthoDB" id="412152at2759"/>
<dbReference type="EMBL" id="JAAPAO010000025">
    <property type="protein sequence ID" value="KAF4676919.1"/>
    <property type="molecule type" value="Genomic_DNA"/>
</dbReference>
<accession>A0A7J6MZ62</accession>
<protein>
    <recommendedName>
        <fullName evidence="2">TIR domain-containing protein</fullName>
    </recommendedName>
</protein>